<dbReference type="Proteomes" id="UP001151760">
    <property type="component" value="Unassembled WGS sequence"/>
</dbReference>
<evidence type="ECO:0008006" key="3">
    <source>
        <dbReference type="Google" id="ProtNLM"/>
    </source>
</evidence>
<proteinExistence type="predicted"/>
<reference evidence="1" key="1">
    <citation type="journal article" date="2022" name="Int. J. Mol. Sci.">
        <title>Draft Genome of Tanacetum Coccineum: Genomic Comparison of Closely Related Tanacetum-Family Plants.</title>
        <authorList>
            <person name="Yamashiro T."/>
            <person name="Shiraishi A."/>
            <person name="Nakayama K."/>
            <person name="Satake H."/>
        </authorList>
    </citation>
    <scope>NUCLEOTIDE SEQUENCE</scope>
</reference>
<gene>
    <name evidence="1" type="ORF">Tco_1053732</name>
</gene>
<organism evidence="1 2">
    <name type="scientific">Tanacetum coccineum</name>
    <dbReference type="NCBI Taxonomy" id="301880"/>
    <lineage>
        <taxon>Eukaryota</taxon>
        <taxon>Viridiplantae</taxon>
        <taxon>Streptophyta</taxon>
        <taxon>Embryophyta</taxon>
        <taxon>Tracheophyta</taxon>
        <taxon>Spermatophyta</taxon>
        <taxon>Magnoliopsida</taxon>
        <taxon>eudicotyledons</taxon>
        <taxon>Gunneridae</taxon>
        <taxon>Pentapetalae</taxon>
        <taxon>asterids</taxon>
        <taxon>campanulids</taxon>
        <taxon>Asterales</taxon>
        <taxon>Asteraceae</taxon>
        <taxon>Asteroideae</taxon>
        <taxon>Anthemideae</taxon>
        <taxon>Anthemidinae</taxon>
        <taxon>Tanacetum</taxon>
    </lineage>
</organism>
<evidence type="ECO:0000313" key="2">
    <source>
        <dbReference type="Proteomes" id="UP001151760"/>
    </source>
</evidence>
<reference evidence="1" key="2">
    <citation type="submission" date="2022-01" db="EMBL/GenBank/DDBJ databases">
        <authorList>
            <person name="Yamashiro T."/>
            <person name="Shiraishi A."/>
            <person name="Satake H."/>
            <person name="Nakayama K."/>
        </authorList>
    </citation>
    <scope>NUCLEOTIDE SEQUENCE</scope>
</reference>
<protein>
    <recommendedName>
        <fullName evidence="3">CCHC-type domain-containing protein</fullName>
    </recommendedName>
</protein>
<sequence>MSSFNQRGCFGCGGPLDGLLCRRYTCEWCGNNLRNGFCSICDSGAGNSFVYHPYLNSFNDPLNFINHHPQPQFKSYSCELCGKDSHYGYDCPPRVPLYQPRNQNFYEPNLFYNSNSSGFDQPPQYSIDHRPQSFRDDLNQQRMNDVHNEWINNDMIESRNELLKTMQSLDDDDDDEESTIPLNEIISQIPPSIAITPVLSTMEPKDYLIIGDEDLSTIPEKESDEVIKSSVEDLFPIPSESEDTSDNDSECYLPFCDDSPPLDILEDNSVTFSNPLFDVNDDLTSSNDESLPEEDIQEENFKIYSNPLFEFDDKYISTLLVTPLFNANEDECFDPGGDINEIGAFLNIDVSMDIEDGYHDSERDIIYLESLLINDTIPNLPPKVFLDRDPKSVNDEPKIDDLKIKENVRFTFEDRHYLSLTIGIKIFLPFLTYLVNSLPLLSSGSEDTIFDPGISAYSFYSLESVAYESPMMIFPFFCFCPKDKGIRGEIASDYEDSRARGFVYRSLELLSFACLYMRI</sequence>
<dbReference type="EMBL" id="BQNB010018895">
    <property type="protein sequence ID" value="GJT79390.1"/>
    <property type="molecule type" value="Genomic_DNA"/>
</dbReference>
<keyword evidence="2" id="KW-1185">Reference proteome</keyword>
<comment type="caution">
    <text evidence="1">The sequence shown here is derived from an EMBL/GenBank/DDBJ whole genome shotgun (WGS) entry which is preliminary data.</text>
</comment>
<name>A0ABQ5GVF6_9ASTR</name>
<evidence type="ECO:0000313" key="1">
    <source>
        <dbReference type="EMBL" id="GJT79390.1"/>
    </source>
</evidence>
<accession>A0ABQ5GVF6</accession>